<sequence length="82" mass="9697">MRERHFKEAHRFCSKNRKDLEKDIICGCFYCLKIFSPTEIDEWWDDDDTAVCPYCGIDSVIGESSGFPITKLFLKGIHKEWF</sequence>
<name>A0ACC6A426_9BACI</name>
<evidence type="ECO:0000313" key="2">
    <source>
        <dbReference type="Proteomes" id="UP001202289"/>
    </source>
</evidence>
<proteinExistence type="predicted"/>
<gene>
    <name evidence="1" type="ORF">M3215_07380</name>
</gene>
<keyword evidence="2" id="KW-1185">Reference proteome</keyword>
<dbReference type="Proteomes" id="UP001202289">
    <property type="component" value="Unassembled WGS sequence"/>
</dbReference>
<organism evidence="1 2">
    <name type="scientific">Bacillus cytotoxicus</name>
    <dbReference type="NCBI Taxonomy" id="580165"/>
    <lineage>
        <taxon>Bacteria</taxon>
        <taxon>Bacillati</taxon>
        <taxon>Bacillota</taxon>
        <taxon>Bacilli</taxon>
        <taxon>Bacillales</taxon>
        <taxon>Bacillaceae</taxon>
        <taxon>Bacillus</taxon>
        <taxon>Bacillus cereus group</taxon>
    </lineage>
</organism>
<reference evidence="1" key="1">
    <citation type="submission" date="2022-05" db="EMBL/GenBank/DDBJ databases">
        <title>Comparative Genomics of Spacecraft Associated Microbes.</title>
        <authorList>
            <person name="Tran M.T."/>
            <person name="Wright A."/>
            <person name="Seuylemezian A."/>
            <person name="Eisen J."/>
            <person name="Coil D."/>
        </authorList>
    </citation>
    <scope>NUCLEOTIDE SEQUENCE</scope>
    <source>
        <strain evidence="1">FAIRING 10M-2.2</strain>
    </source>
</reference>
<accession>A0ACC6A426</accession>
<protein>
    <submittedName>
        <fullName evidence="1">Cytoplasmic protein</fullName>
    </submittedName>
</protein>
<comment type="caution">
    <text evidence="1">The sequence shown here is derived from an EMBL/GenBank/DDBJ whole genome shotgun (WGS) entry which is preliminary data.</text>
</comment>
<dbReference type="EMBL" id="JAMBOP010000006">
    <property type="protein sequence ID" value="MCM3735644.1"/>
    <property type="molecule type" value="Genomic_DNA"/>
</dbReference>
<evidence type="ECO:0000313" key="1">
    <source>
        <dbReference type="EMBL" id="MCM3735644.1"/>
    </source>
</evidence>